<reference evidence="1 2" key="1">
    <citation type="submission" date="2017-09" db="EMBL/GenBank/DDBJ databases">
        <title>Large-scale bioinformatics analysis of Bacillus genomes uncovers conserved roles of natural products in bacterial physiology.</title>
        <authorList>
            <consortium name="Agbiome Team Llc"/>
            <person name="Bleich R.M."/>
            <person name="Kirk G.J."/>
            <person name="Santa Maria K.C."/>
            <person name="Allen S.E."/>
            <person name="Farag S."/>
            <person name="Shank E.A."/>
            <person name="Bowers A."/>
        </authorList>
    </citation>
    <scope>NUCLEOTIDE SEQUENCE [LARGE SCALE GENOMIC DNA]</scope>
    <source>
        <strain evidence="1 2">AFS003229</strain>
    </source>
</reference>
<sequence>MDKQVTYDNEAEMGYIYLAEPYKYKISNTDELPQNNDIMLDFGNDLPIIGIELAGDTAIKVKHLVDTVHIFKKEITADHELFYSFRLNDKSVKQSVTHPDTAKIVFLFSDADCLDFIGIDIYETKSYDESFLIGR</sequence>
<proteinExistence type="predicted"/>
<evidence type="ECO:0008006" key="3">
    <source>
        <dbReference type="Google" id="ProtNLM"/>
    </source>
</evidence>
<name>A0AAX0RUV8_9BACI</name>
<dbReference type="AlphaFoldDB" id="A0AAX0RUV8"/>
<organism evidence="1 2">
    <name type="scientific">Peribacillus butanolivorans</name>
    <dbReference type="NCBI Taxonomy" id="421767"/>
    <lineage>
        <taxon>Bacteria</taxon>
        <taxon>Bacillati</taxon>
        <taxon>Bacillota</taxon>
        <taxon>Bacilli</taxon>
        <taxon>Bacillales</taxon>
        <taxon>Bacillaceae</taxon>
        <taxon>Peribacillus</taxon>
    </lineage>
</organism>
<protein>
    <recommendedName>
        <fullName evidence="3">DUF2283 domain-containing protein</fullName>
    </recommendedName>
</protein>
<dbReference type="PIRSF" id="PIRSF021389">
    <property type="entry name" value="UCP021389"/>
    <property type="match status" value="1"/>
</dbReference>
<evidence type="ECO:0000313" key="2">
    <source>
        <dbReference type="Proteomes" id="UP000220106"/>
    </source>
</evidence>
<gene>
    <name evidence="1" type="ORF">CN689_26555</name>
</gene>
<evidence type="ECO:0000313" key="1">
    <source>
        <dbReference type="EMBL" id="PEJ24974.1"/>
    </source>
</evidence>
<dbReference type="InterPro" id="IPR016789">
    <property type="entry name" value="UCP021389"/>
</dbReference>
<dbReference type="EMBL" id="NUEQ01000119">
    <property type="protein sequence ID" value="PEJ24974.1"/>
    <property type="molecule type" value="Genomic_DNA"/>
</dbReference>
<comment type="caution">
    <text evidence="1">The sequence shown here is derived from an EMBL/GenBank/DDBJ whole genome shotgun (WGS) entry which is preliminary data.</text>
</comment>
<dbReference type="Proteomes" id="UP000220106">
    <property type="component" value="Unassembled WGS sequence"/>
</dbReference>
<dbReference type="RefSeq" id="WP_098178016.1">
    <property type="nucleotide sequence ID" value="NZ_NUEQ01000119.1"/>
</dbReference>
<accession>A0AAX0RUV8</accession>